<dbReference type="AlphaFoldDB" id="A0A7X8SKL6"/>
<feature type="transmembrane region" description="Helical" evidence="5">
    <location>
        <begin position="118"/>
        <end position="140"/>
    </location>
</feature>
<dbReference type="Pfam" id="PF01564">
    <property type="entry name" value="Spermine_synth"/>
    <property type="match status" value="1"/>
</dbReference>
<dbReference type="EMBL" id="JABAIL010000003">
    <property type="protein sequence ID" value="NLR91941.1"/>
    <property type="molecule type" value="Genomic_DNA"/>
</dbReference>
<comment type="caution">
    <text evidence="7">The sequence shown here is derived from an EMBL/GenBank/DDBJ whole genome shotgun (WGS) entry which is preliminary data.</text>
</comment>
<dbReference type="Gene3D" id="3.40.50.150">
    <property type="entry name" value="Vaccinia Virus protein VP39"/>
    <property type="match status" value="1"/>
</dbReference>
<dbReference type="CDD" id="cd02440">
    <property type="entry name" value="AdoMet_MTases"/>
    <property type="match status" value="1"/>
</dbReference>
<dbReference type="InterPro" id="IPR029063">
    <property type="entry name" value="SAM-dependent_MTases_sf"/>
</dbReference>
<feature type="transmembrane region" description="Helical" evidence="5">
    <location>
        <begin position="337"/>
        <end position="364"/>
    </location>
</feature>
<dbReference type="Proteomes" id="UP000585050">
    <property type="component" value="Unassembled WGS sequence"/>
</dbReference>
<evidence type="ECO:0000256" key="3">
    <source>
        <dbReference type="ARBA" id="ARBA00023115"/>
    </source>
</evidence>
<feature type="transmembrane region" description="Helical" evidence="5">
    <location>
        <begin position="223"/>
        <end position="242"/>
    </location>
</feature>
<dbReference type="RefSeq" id="WP_168882652.1">
    <property type="nucleotide sequence ID" value="NZ_JABAIL010000003.1"/>
</dbReference>
<feature type="transmembrane region" description="Helical" evidence="5">
    <location>
        <begin position="376"/>
        <end position="396"/>
    </location>
</feature>
<feature type="transmembrane region" description="Helical" evidence="5">
    <location>
        <begin position="77"/>
        <end position="98"/>
    </location>
</feature>
<keyword evidence="3 4" id="KW-0620">Polyamine biosynthesis</keyword>
<keyword evidence="5" id="KW-0812">Transmembrane</keyword>
<dbReference type="NCBIfam" id="NF037959">
    <property type="entry name" value="MFS_SpdSyn"/>
    <property type="match status" value="2"/>
</dbReference>
<dbReference type="SUPFAM" id="SSF53335">
    <property type="entry name" value="S-adenosyl-L-methionine-dependent methyltransferases"/>
    <property type="match status" value="1"/>
</dbReference>
<evidence type="ECO:0000256" key="1">
    <source>
        <dbReference type="ARBA" id="ARBA00007867"/>
    </source>
</evidence>
<organism evidence="7 8">
    <name type="scientific">Flammeovirga agarivorans</name>
    <dbReference type="NCBI Taxonomy" id="2726742"/>
    <lineage>
        <taxon>Bacteria</taxon>
        <taxon>Pseudomonadati</taxon>
        <taxon>Bacteroidota</taxon>
        <taxon>Cytophagia</taxon>
        <taxon>Cytophagales</taxon>
        <taxon>Flammeovirgaceae</taxon>
        <taxon>Flammeovirga</taxon>
    </lineage>
</organism>
<dbReference type="InterPro" id="IPR036259">
    <property type="entry name" value="MFS_trans_sf"/>
</dbReference>
<feature type="transmembrane region" description="Helical" evidence="5">
    <location>
        <begin position="12"/>
        <end position="32"/>
    </location>
</feature>
<evidence type="ECO:0000313" key="8">
    <source>
        <dbReference type="Proteomes" id="UP000585050"/>
    </source>
</evidence>
<keyword evidence="2 4" id="KW-0808">Transferase</keyword>
<name>A0A7X8SKL6_9BACT</name>
<evidence type="ECO:0000259" key="6">
    <source>
        <dbReference type="PROSITE" id="PS51006"/>
    </source>
</evidence>
<protein>
    <submittedName>
        <fullName evidence="7">Fused MFS/spermidine synthase</fullName>
    </submittedName>
</protein>
<feature type="transmembrane region" description="Helical" evidence="5">
    <location>
        <begin position="286"/>
        <end position="307"/>
    </location>
</feature>
<dbReference type="GO" id="GO:0006596">
    <property type="term" value="P:polyamine biosynthetic process"/>
    <property type="evidence" value="ECO:0007669"/>
    <property type="project" value="UniProtKB-UniRule"/>
</dbReference>
<feature type="transmembrane region" description="Helical" evidence="5">
    <location>
        <begin position="254"/>
        <end position="274"/>
    </location>
</feature>
<sequence>MLRSLQQYQRTILLSLLLFLSGITSLLFQTLWVKQLGIVIGVDIYSTSIVISGFFTGLGIGNYILGKYVEKNNSPLLYYAIFEIVTAFLGVTISLLLFYGETTYIQMEHTLGAFAYMIPWFLISLPAFFMSGTFLALLKYSKPSEENTGKKIGYLYGSNTTGAIVGTLSTPFLIIPVFGVIGAAIFAGFINLLLSAFTIFLFLKAKKETYIKAAHAPLGKFHIGYLLYGLAGFIGLSQEILWGQIVVQFQNTRTYAFATMLGVFLLGLSIGNFIAGKYVNKIKNLWFAFGTITLSGLFVTLLSVLFIDQNIITIQEQFGNYMYSVFDTKGALMMGRFLFISCYFILIPTICMGALFPIISVIVSDGKNISENSGKLLAWNTFGGVLGSLITGFILFPTLGTIYSLFLLFVLSLGVSFVAFYQVESLRKLTPSLILFLSIVFFIPKTKFIDLLLQKEGGNIVFFQEGIGHTVAVVEEGDDTRKFNRLYIQGVSNTGDVFPSLRYMRLQSLIPLITFNGKPESVLVVGLGTGITAGALLQFPELKERRVVELLPEVVEATKYFNGNYQLSENKAIEILVQDGRHLLMKEDRVYDLITLEPPPPTAIGVNNLYSKDFYELCKKRLSKNGMMAQWWPITTQTEEASASMVRAILDVFPYANLWTTEMHEMLVIGSMQPLNIDLEQIRKRLAYPEVKQALDEIGIHNEAQFLSTYVMGRNGLHVFSRNAAPVTDNHPILEYDGWVKKSVITDILPRLLDQQEDLSILPESLQKEIAYERENLHRFYYAGLASYIGRRDVWSMLLTDLYEHDNSNNYYNWYNPE</sequence>
<feature type="transmembrane region" description="Helical" evidence="5">
    <location>
        <begin position="152"/>
        <end position="174"/>
    </location>
</feature>
<dbReference type="InterPro" id="IPR030374">
    <property type="entry name" value="PABS"/>
</dbReference>
<dbReference type="PROSITE" id="PS51006">
    <property type="entry name" value="PABS_2"/>
    <property type="match status" value="1"/>
</dbReference>
<accession>A0A7X8SKL6</accession>
<feature type="transmembrane region" description="Helical" evidence="5">
    <location>
        <begin position="180"/>
        <end position="203"/>
    </location>
</feature>
<dbReference type="GO" id="GO:0016740">
    <property type="term" value="F:transferase activity"/>
    <property type="evidence" value="ECO:0007669"/>
    <property type="project" value="UniProtKB-UniRule"/>
</dbReference>
<dbReference type="SUPFAM" id="SSF103473">
    <property type="entry name" value="MFS general substrate transporter"/>
    <property type="match status" value="1"/>
</dbReference>
<feature type="transmembrane region" description="Helical" evidence="5">
    <location>
        <begin position="402"/>
        <end position="421"/>
    </location>
</feature>
<evidence type="ECO:0000313" key="7">
    <source>
        <dbReference type="EMBL" id="NLR91941.1"/>
    </source>
</evidence>
<comment type="caution">
    <text evidence="4">Lacks conserved residue(s) required for the propagation of feature annotation.</text>
</comment>
<keyword evidence="5" id="KW-1133">Transmembrane helix</keyword>
<keyword evidence="8" id="KW-1185">Reference proteome</keyword>
<evidence type="ECO:0000256" key="5">
    <source>
        <dbReference type="SAM" id="Phobius"/>
    </source>
</evidence>
<feature type="domain" description="PABS" evidence="6">
    <location>
        <begin position="445"/>
        <end position="689"/>
    </location>
</feature>
<proteinExistence type="inferred from homology"/>
<keyword evidence="5" id="KW-0472">Membrane</keyword>
<feature type="transmembrane region" description="Helical" evidence="5">
    <location>
        <begin position="44"/>
        <end position="65"/>
    </location>
</feature>
<gene>
    <name evidence="7" type="ORF">HGP29_12020</name>
</gene>
<comment type="similarity">
    <text evidence="1">Belongs to the spermidine/spermine synthase family.</text>
</comment>
<reference evidence="7 8" key="1">
    <citation type="submission" date="2020-04" db="EMBL/GenBank/DDBJ databases">
        <title>Flammeovirga sp. SR4, a novel species isolated from seawater.</title>
        <authorList>
            <person name="Wang X."/>
        </authorList>
    </citation>
    <scope>NUCLEOTIDE SEQUENCE [LARGE SCALE GENOMIC DNA]</scope>
    <source>
        <strain evidence="7 8">SR4</strain>
    </source>
</reference>
<dbReference type="PANTHER" id="PTHR43317">
    <property type="entry name" value="THERMOSPERMINE SYNTHASE ACAULIS5"/>
    <property type="match status" value="1"/>
</dbReference>
<evidence type="ECO:0000256" key="4">
    <source>
        <dbReference type="PROSITE-ProRule" id="PRU00354"/>
    </source>
</evidence>
<feature type="transmembrane region" description="Helical" evidence="5">
    <location>
        <begin position="433"/>
        <end position="453"/>
    </location>
</feature>
<dbReference type="PANTHER" id="PTHR43317:SF1">
    <property type="entry name" value="THERMOSPERMINE SYNTHASE ACAULIS5"/>
    <property type="match status" value="1"/>
</dbReference>
<evidence type="ECO:0000256" key="2">
    <source>
        <dbReference type="ARBA" id="ARBA00022679"/>
    </source>
</evidence>